<dbReference type="SUPFAM" id="SSF52540">
    <property type="entry name" value="P-loop containing nucleoside triphosphate hydrolases"/>
    <property type="match status" value="1"/>
</dbReference>
<evidence type="ECO:0000313" key="5">
    <source>
        <dbReference type="EMBL" id="QIE57638.1"/>
    </source>
</evidence>
<reference evidence="5 6" key="1">
    <citation type="submission" date="2020-02" db="EMBL/GenBank/DDBJ databases">
        <title>complete genome sequence of Rhodobacteraceae bacterium.</title>
        <authorList>
            <person name="Park J."/>
            <person name="Kim Y.-S."/>
            <person name="Kim K.-H."/>
        </authorList>
    </citation>
    <scope>NUCLEOTIDE SEQUENCE [LARGE SCALE GENOMIC DNA]</scope>
    <source>
        <strain evidence="5 6">RR4-56</strain>
    </source>
</reference>
<proteinExistence type="predicted"/>
<evidence type="ECO:0000313" key="6">
    <source>
        <dbReference type="Proteomes" id="UP000503336"/>
    </source>
</evidence>
<dbReference type="InterPro" id="IPR002586">
    <property type="entry name" value="CobQ/CobB/MinD/ParA_Nub-bd_dom"/>
</dbReference>
<keyword evidence="6" id="KW-1185">Reference proteome</keyword>
<evidence type="ECO:0000256" key="2">
    <source>
        <dbReference type="ARBA" id="ARBA00022840"/>
    </source>
</evidence>
<sequence length="288" mass="31431">MVERLKHAIEKARALREAQAAEQPAAGVAAAPRPSSPAASAPAGSSAAVSETDAFWSSLRELELRPERLHRSRIVTHDKSDLAHIPFDLLRTRLMKVLRDNGWRRVAITSPTKGCGKTLVAANLAFSLARQPDYRTLLIDMDLKAPEMARILGQKEASPLAWLLSGRTQPEAALMRVGMNLALGLNGERVRDSTEMIQDEKTVSLLASITERLDPDVVIYDLPPLLVSDDAIAFVQHVDCVLLVAAAGQTTAKDIESCERMFAGQVNFLGVLLNKAEDGVNRKAYEYA</sequence>
<dbReference type="InterPro" id="IPR005702">
    <property type="entry name" value="Wzc-like_C"/>
</dbReference>
<keyword evidence="1" id="KW-0547">Nucleotide-binding</keyword>
<dbReference type="Gene3D" id="3.40.50.300">
    <property type="entry name" value="P-loop containing nucleotide triphosphate hydrolases"/>
    <property type="match status" value="1"/>
</dbReference>
<organism evidence="5 6">
    <name type="scientific">Pikeienuella piscinae</name>
    <dbReference type="NCBI Taxonomy" id="2748098"/>
    <lineage>
        <taxon>Bacteria</taxon>
        <taxon>Pseudomonadati</taxon>
        <taxon>Pseudomonadota</taxon>
        <taxon>Alphaproteobacteria</taxon>
        <taxon>Rhodobacterales</taxon>
        <taxon>Paracoccaceae</taxon>
        <taxon>Pikeienuella</taxon>
    </lineage>
</organism>
<dbReference type="PANTHER" id="PTHR32309">
    <property type="entry name" value="TYROSINE-PROTEIN KINASE"/>
    <property type="match status" value="1"/>
</dbReference>
<keyword evidence="2" id="KW-0067">ATP-binding</keyword>
<keyword evidence="5" id="KW-0808">Transferase</keyword>
<dbReference type="GO" id="GO:0016301">
    <property type="term" value="F:kinase activity"/>
    <property type="evidence" value="ECO:0007669"/>
    <property type="project" value="UniProtKB-KW"/>
</dbReference>
<dbReference type="InterPro" id="IPR050445">
    <property type="entry name" value="Bact_polysacc_biosynth/exp"/>
</dbReference>
<accession>A0A7M3T6K7</accession>
<evidence type="ECO:0000256" key="3">
    <source>
        <dbReference type="SAM" id="MobiDB-lite"/>
    </source>
</evidence>
<dbReference type="AlphaFoldDB" id="A0A7M3T6K7"/>
<dbReference type="PANTHER" id="PTHR32309:SF31">
    <property type="entry name" value="CAPSULAR EXOPOLYSACCHARIDE FAMILY"/>
    <property type="match status" value="1"/>
</dbReference>
<keyword evidence="5" id="KW-0418">Kinase</keyword>
<dbReference type="InterPro" id="IPR027417">
    <property type="entry name" value="P-loop_NTPase"/>
</dbReference>
<evidence type="ECO:0000256" key="1">
    <source>
        <dbReference type="ARBA" id="ARBA00022741"/>
    </source>
</evidence>
<feature type="domain" description="CobQ/CobB/MinD/ParA nucleotide binding" evidence="4">
    <location>
        <begin position="106"/>
        <end position="279"/>
    </location>
</feature>
<evidence type="ECO:0000259" key="4">
    <source>
        <dbReference type="Pfam" id="PF01656"/>
    </source>
</evidence>
<dbReference type="Proteomes" id="UP000503336">
    <property type="component" value="Chromosome"/>
</dbReference>
<protein>
    <submittedName>
        <fullName evidence="5">CpsD/CapB family tyrosine-protein kinase</fullName>
    </submittedName>
</protein>
<dbReference type="CDD" id="cd05387">
    <property type="entry name" value="BY-kinase"/>
    <property type="match status" value="1"/>
</dbReference>
<dbReference type="KEGG" id="hdh:G5B40_20595"/>
<dbReference type="EMBL" id="CP049056">
    <property type="protein sequence ID" value="QIE57638.1"/>
    <property type="molecule type" value="Genomic_DNA"/>
</dbReference>
<feature type="region of interest" description="Disordered" evidence="3">
    <location>
        <begin position="23"/>
        <end position="46"/>
    </location>
</feature>
<dbReference type="RefSeq" id="WP_165102923.1">
    <property type="nucleotide sequence ID" value="NZ_CP049056.1"/>
</dbReference>
<dbReference type="Pfam" id="PF01656">
    <property type="entry name" value="CbiA"/>
    <property type="match status" value="1"/>
</dbReference>
<name>A0A7M3T6K7_9RHOB</name>
<gene>
    <name evidence="5" type="ORF">G5B40_20595</name>
</gene>